<dbReference type="CDD" id="cd06530">
    <property type="entry name" value="S26_SPase_I"/>
    <property type="match status" value="1"/>
</dbReference>
<dbReference type="NCBIfam" id="TIGR02227">
    <property type="entry name" value="sigpep_I_bact"/>
    <property type="match status" value="1"/>
</dbReference>
<dbReference type="Pfam" id="PF10502">
    <property type="entry name" value="Peptidase_S26"/>
    <property type="match status" value="1"/>
</dbReference>
<gene>
    <name evidence="2" type="ORF">METZ01_LOCUS473426</name>
</gene>
<dbReference type="AlphaFoldDB" id="A0A383BKZ2"/>
<name>A0A383BKZ2_9ZZZZ</name>
<dbReference type="GO" id="GO:0006465">
    <property type="term" value="P:signal peptide processing"/>
    <property type="evidence" value="ECO:0007669"/>
    <property type="project" value="InterPro"/>
</dbReference>
<evidence type="ECO:0000313" key="2">
    <source>
        <dbReference type="EMBL" id="SVE20572.1"/>
    </source>
</evidence>
<organism evidence="2">
    <name type="scientific">marine metagenome</name>
    <dbReference type="NCBI Taxonomy" id="408172"/>
    <lineage>
        <taxon>unclassified sequences</taxon>
        <taxon>metagenomes</taxon>
        <taxon>ecological metagenomes</taxon>
    </lineage>
</organism>
<proteinExistence type="predicted"/>
<dbReference type="EMBL" id="UINC01201298">
    <property type="protein sequence ID" value="SVE20572.1"/>
    <property type="molecule type" value="Genomic_DNA"/>
</dbReference>
<sequence>NGYNSFGPIEVPKGYYLMLGDNRDNSADFRAIGLVSRERIIGRAHTVAFSVDYQDYYLPRPDRFIRPLEND</sequence>
<dbReference type="SUPFAM" id="SSF51306">
    <property type="entry name" value="LexA/Signal peptidase"/>
    <property type="match status" value="1"/>
</dbReference>
<dbReference type="GO" id="GO:0004252">
    <property type="term" value="F:serine-type endopeptidase activity"/>
    <property type="evidence" value="ECO:0007669"/>
    <property type="project" value="InterPro"/>
</dbReference>
<dbReference type="InterPro" id="IPR019533">
    <property type="entry name" value="Peptidase_S26"/>
</dbReference>
<protein>
    <recommendedName>
        <fullName evidence="1">Peptidase S26 domain-containing protein</fullName>
    </recommendedName>
</protein>
<evidence type="ECO:0000259" key="1">
    <source>
        <dbReference type="Pfam" id="PF10502"/>
    </source>
</evidence>
<feature type="domain" description="Peptidase S26" evidence="1">
    <location>
        <begin position="9"/>
        <end position="47"/>
    </location>
</feature>
<dbReference type="Gene3D" id="2.10.109.10">
    <property type="entry name" value="Umud Fragment, subunit A"/>
    <property type="match status" value="1"/>
</dbReference>
<dbReference type="InterPro" id="IPR036286">
    <property type="entry name" value="LexA/Signal_pep-like_sf"/>
</dbReference>
<dbReference type="GO" id="GO:0016020">
    <property type="term" value="C:membrane"/>
    <property type="evidence" value="ECO:0007669"/>
    <property type="project" value="InterPro"/>
</dbReference>
<dbReference type="InterPro" id="IPR000223">
    <property type="entry name" value="Pept_S26A_signal_pept_1"/>
</dbReference>
<accession>A0A383BKZ2</accession>
<feature type="non-terminal residue" evidence="2">
    <location>
        <position position="1"/>
    </location>
</feature>
<reference evidence="2" key="1">
    <citation type="submission" date="2018-05" db="EMBL/GenBank/DDBJ databases">
        <authorList>
            <person name="Lanie J.A."/>
            <person name="Ng W.-L."/>
            <person name="Kazmierczak K.M."/>
            <person name="Andrzejewski T.M."/>
            <person name="Davidsen T.M."/>
            <person name="Wayne K.J."/>
            <person name="Tettelin H."/>
            <person name="Glass J.I."/>
            <person name="Rusch D."/>
            <person name="Podicherti R."/>
            <person name="Tsui H.-C.T."/>
            <person name="Winkler M.E."/>
        </authorList>
    </citation>
    <scope>NUCLEOTIDE SEQUENCE</scope>
</reference>